<dbReference type="AlphaFoldDB" id="A0A9P0BF76"/>
<gene>
    <name evidence="1" type="ORF">MELIAE_LOCUS12022</name>
</gene>
<evidence type="ECO:0000313" key="1">
    <source>
        <dbReference type="EMBL" id="CAH0563015.1"/>
    </source>
</evidence>
<dbReference type="Proteomes" id="UP001154078">
    <property type="component" value="Chromosome 8"/>
</dbReference>
<dbReference type="OrthoDB" id="6772600at2759"/>
<evidence type="ECO:0000313" key="2">
    <source>
        <dbReference type="Proteomes" id="UP001154078"/>
    </source>
</evidence>
<name>A0A9P0BF76_BRAAE</name>
<reference evidence="1" key="1">
    <citation type="submission" date="2021-12" db="EMBL/GenBank/DDBJ databases">
        <authorList>
            <person name="King R."/>
        </authorList>
    </citation>
    <scope>NUCLEOTIDE SEQUENCE</scope>
</reference>
<proteinExistence type="predicted"/>
<dbReference type="EMBL" id="OV121139">
    <property type="protein sequence ID" value="CAH0563015.1"/>
    <property type="molecule type" value="Genomic_DNA"/>
</dbReference>
<protein>
    <submittedName>
        <fullName evidence="1">Uncharacterized protein</fullName>
    </submittedName>
</protein>
<keyword evidence="2" id="KW-1185">Reference proteome</keyword>
<organism evidence="1 2">
    <name type="scientific">Brassicogethes aeneus</name>
    <name type="common">Rape pollen beetle</name>
    <name type="synonym">Meligethes aeneus</name>
    <dbReference type="NCBI Taxonomy" id="1431903"/>
    <lineage>
        <taxon>Eukaryota</taxon>
        <taxon>Metazoa</taxon>
        <taxon>Ecdysozoa</taxon>
        <taxon>Arthropoda</taxon>
        <taxon>Hexapoda</taxon>
        <taxon>Insecta</taxon>
        <taxon>Pterygota</taxon>
        <taxon>Neoptera</taxon>
        <taxon>Endopterygota</taxon>
        <taxon>Coleoptera</taxon>
        <taxon>Polyphaga</taxon>
        <taxon>Cucujiformia</taxon>
        <taxon>Nitidulidae</taxon>
        <taxon>Meligethinae</taxon>
        <taxon>Brassicogethes</taxon>
    </lineage>
</organism>
<accession>A0A9P0BF76</accession>
<sequence>MGLKRVKNKLCKNIHSLRKKVEALIEGQIVSPAVKKKLLFSEVIEKQLTENYRVLTKPAQKRIFWKSISGYVIKKYKQKSYLKKTTSVVTYENNKSRTRLINQEFIGQQVINFLEKDEYSRLCPRKNDYVTRIYTENL</sequence>